<name>A0AAV1ZPE2_9ARAC</name>
<protein>
    <submittedName>
        <fullName evidence="1">Uncharacterized protein</fullName>
    </submittedName>
</protein>
<reference evidence="1 2" key="1">
    <citation type="submission" date="2024-04" db="EMBL/GenBank/DDBJ databases">
        <authorList>
            <person name="Rising A."/>
            <person name="Reimegard J."/>
            <person name="Sonavane S."/>
            <person name="Akerstrom W."/>
            <person name="Nylinder S."/>
            <person name="Hedman E."/>
            <person name="Kallberg Y."/>
        </authorList>
    </citation>
    <scope>NUCLEOTIDE SEQUENCE [LARGE SCALE GENOMIC DNA]</scope>
</reference>
<sequence length="344" mass="40907">MDLVFIPSLEYMAMVKLTSRICEHPDMHPFTDTTSARTEYDLKQVFKNSNEMNRLPNSLQTIGFIMLKALCFEIFFWRNRHRKALCLTTVENFMKFSWRTDGTIHSSKTAEALVTDENVPFCCRFYFACCHFLENDILYLWNRINDGTNLFHSLSSIFIIFPLFQPWIGSGASAEFLAHEFKPTFLSDETFLEYLYRAGVSLRCFIERLPTDKCIHWLKKITKLNYLNQDLAHFVVCGSLRNQEIAVFRENAFIALHNFLCWPLQCMFVDVANYLWNYLSEEKFLELLNNICDEINLGYDFDYPQLLQEFWRNSPLSYREYVEDRLESTDDEILNLRSIFRRYL</sequence>
<dbReference type="Proteomes" id="UP001497382">
    <property type="component" value="Unassembled WGS sequence"/>
</dbReference>
<comment type="caution">
    <text evidence="1">The sequence shown here is derived from an EMBL/GenBank/DDBJ whole genome shotgun (WGS) entry which is preliminary data.</text>
</comment>
<evidence type="ECO:0000313" key="2">
    <source>
        <dbReference type="Proteomes" id="UP001497382"/>
    </source>
</evidence>
<keyword evidence="2" id="KW-1185">Reference proteome</keyword>
<gene>
    <name evidence="1" type="ORF">LARSCL_LOCUS6680</name>
</gene>
<accession>A0AAV1ZPE2</accession>
<proteinExistence type="predicted"/>
<evidence type="ECO:0000313" key="1">
    <source>
        <dbReference type="EMBL" id="CAL1272960.1"/>
    </source>
</evidence>
<dbReference type="EMBL" id="CAXIEN010000064">
    <property type="protein sequence ID" value="CAL1272960.1"/>
    <property type="molecule type" value="Genomic_DNA"/>
</dbReference>
<organism evidence="1 2">
    <name type="scientific">Larinioides sclopetarius</name>
    <dbReference type="NCBI Taxonomy" id="280406"/>
    <lineage>
        <taxon>Eukaryota</taxon>
        <taxon>Metazoa</taxon>
        <taxon>Ecdysozoa</taxon>
        <taxon>Arthropoda</taxon>
        <taxon>Chelicerata</taxon>
        <taxon>Arachnida</taxon>
        <taxon>Araneae</taxon>
        <taxon>Araneomorphae</taxon>
        <taxon>Entelegynae</taxon>
        <taxon>Araneoidea</taxon>
        <taxon>Araneidae</taxon>
        <taxon>Larinioides</taxon>
    </lineage>
</organism>
<dbReference type="AlphaFoldDB" id="A0AAV1ZPE2"/>